<sequence>MFVPIAIQELNDQIQPEKTVLIFGAGASVPSNAPSVSTLIEAISYEFGIEADGLTLSEISALAEDKRNRTDLIDLIRQQFRGLKAKGALLNLPSHDWKGIYTTNYDELVEDAYKRANKALTVFSSDFDFRAQSDPTATKLYKLHGTISRDSVDGFVHNMILTQTDYDSTNEYRETLYARLKDDLNPGSQAVIIGQSLKDDHLRKLIEDVIAINKKVGAGGRIFLVLYQQDDNRAKTYELRGLKVAFGSLDSFIAGMDAKAPKTVPAYQDTGNLLDAFNTLRPFTIDIQDEMGPELSNASSIFNGWPASYSDIATGLTFDRTCSSELVKLLESDGKQYVCLLGASGVGKTTAARQTMFRLRGNGYLAWEHKADLPLQTAQWINVAKRLATSSQKGVLFVDEAHGHLYELNQLVDQLATQGLTSLKLVCVAAKNHWAPRVKTPLFYKYGQEVQLSQLDHPEVDRLLALVETNRELRQLVESGFSGFSRGERRRRLIERCDSDMFVCLKNIFASEKFDDIILREFAGLDEAHAEIYRYVAAMESSGIRVHRQLVMRILGVSTNAIHAVLGGLAGIVNEYEINRREGIYGWKVRHNVIAAIIAKYKFHDVEQQIDLFTKVIDNILPTYDIEVRTIRELCNIETGLPSIPDKDVQNNLLRRMMSIAPGERVPRHRLIRNLISIGEFEKADTEIRIYEKDFKREASVDRYKVLLLIARATETKGLLKEDRMVILEQARELAAAAADRYEGNKYVLGAYCEVGVHAFKLSGSHKIFDEAMDVLRKAENRLGDPDITKMVIRYERRLSAHEISISDSEPEEAAVE</sequence>
<dbReference type="EMBL" id="NEVQ01000021">
    <property type="protein sequence ID" value="OZI52407.1"/>
    <property type="molecule type" value="Genomic_DNA"/>
</dbReference>
<keyword evidence="3" id="KW-1185">Reference proteome</keyword>
<gene>
    <name evidence="2" type="ORF">CAL20_20910</name>
</gene>
<evidence type="ECO:0000259" key="1">
    <source>
        <dbReference type="Pfam" id="PF25199"/>
    </source>
</evidence>
<dbReference type="Pfam" id="PF25199">
    <property type="entry name" value="nSTAND_NTPase5"/>
    <property type="match status" value="1"/>
</dbReference>
<comment type="caution">
    <text evidence="2">The sequence shown here is derived from an EMBL/GenBank/DDBJ whole genome shotgun (WGS) entry which is preliminary data.</text>
</comment>
<reference evidence="2 3" key="1">
    <citation type="submission" date="2017-05" db="EMBL/GenBank/DDBJ databases">
        <title>Complete and WGS of Bordetella genogroups.</title>
        <authorList>
            <person name="Spilker T."/>
            <person name="LiPuma J."/>
        </authorList>
    </citation>
    <scope>NUCLEOTIDE SEQUENCE [LARGE SCALE GENOMIC DNA]</scope>
    <source>
        <strain evidence="2 3">AU9919</strain>
    </source>
</reference>
<dbReference type="AlphaFoldDB" id="A0A261TT15"/>
<dbReference type="SUPFAM" id="SSF52467">
    <property type="entry name" value="DHS-like NAD/FAD-binding domain"/>
    <property type="match status" value="1"/>
</dbReference>
<dbReference type="SUPFAM" id="SSF52540">
    <property type="entry name" value="P-loop containing nucleoside triphosphate hydrolases"/>
    <property type="match status" value="1"/>
</dbReference>
<dbReference type="Proteomes" id="UP000216885">
    <property type="component" value="Unassembled WGS sequence"/>
</dbReference>
<dbReference type="Gene3D" id="3.40.50.300">
    <property type="entry name" value="P-loop containing nucleotide triphosphate hydrolases"/>
    <property type="match status" value="1"/>
</dbReference>
<dbReference type="InterPro" id="IPR057574">
    <property type="entry name" value="nSTAND_NTPase5_dom"/>
</dbReference>
<evidence type="ECO:0000313" key="3">
    <source>
        <dbReference type="Proteomes" id="UP000216885"/>
    </source>
</evidence>
<evidence type="ECO:0000313" key="2">
    <source>
        <dbReference type="EMBL" id="OZI52407.1"/>
    </source>
</evidence>
<feature type="domain" description="Novel STAND NTPase 5" evidence="1">
    <location>
        <begin position="302"/>
        <end position="435"/>
    </location>
</feature>
<accession>A0A261TT15</accession>
<dbReference type="InterPro" id="IPR029035">
    <property type="entry name" value="DHS-like_NAD/FAD-binding_dom"/>
</dbReference>
<protein>
    <recommendedName>
        <fullName evidence="1">Novel STAND NTPase 5 domain-containing protein</fullName>
    </recommendedName>
</protein>
<name>A0A261TT15_9BORD</name>
<proteinExistence type="predicted"/>
<dbReference type="InterPro" id="IPR027417">
    <property type="entry name" value="P-loop_NTPase"/>
</dbReference>
<dbReference type="Pfam" id="PF13289">
    <property type="entry name" value="SIR2_2"/>
    <property type="match status" value="1"/>
</dbReference>
<organism evidence="2 3">
    <name type="scientific">Bordetella genomosp. 4</name>
    <dbReference type="NCBI Taxonomy" id="463044"/>
    <lineage>
        <taxon>Bacteria</taxon>
        <taxon>Pseudomonadati</taxon>
        <taxon>Pseudomonadota</taxon>
        <taxon>Betaproteobacteria</taxon>
        <taxon>Burkholderiales</taxon>
        <taxon>Alcaligenaceae</taxon>
        <taxon>Bordetella</taxon>
    </lineage>
</organism>